<protein>
    <submittedName>
        <fullName evidence="2">Uncharacterized protein</fullName>
    </submittedName>
</protein>
<sequence>MEVTVLTELNERVHSALNARGPSPLYTTDAEFAFAAIEQYRHMTPEASRFTLKTDRYDGAYSNGKWVASFQLSFTYLTSFPFGDDVAAQKFWNEDAKSLPIAAADTPALAMCRLIAKLDEQLVQIEKSRQAQVDTQKSIEDAELPDDKLLTNKIPARLYWQMQQMKYWGRMPIREQLERALEMLYAQHAADADKPLPEKEKEKLLKTKKPRK</sequence>
<name>A0ABQ1X5U0_9BACT</name>
<dbReference type="EMBL" id="BMGS01000016">
    <property type="protein sequence ID" value="GGG61308.1"/>
    <property type="molecule type" value="Genomic_DNA"/>
</dbReference>
<organism evidence="2 3">
    <name type="scientific">Hymenobacter glacieicola</name>
    <dbReference type="NCBI Taxonomy" id="1562124"/>
    <lineage>
        <taxon>Bacteria</taxon>
        <taxon>Pseudomonadati</taxon>
        <taxon>Bacteroidota</taxon>
        <taxon>Cytophagia</taxon>
        <taxon>Cytophagales</taxon>
        <taxon>Hymenobacteraceae</taxon>
        <taxon>Hymenobacter</taxon>
    </lineage>
</organism>
<evidence type="ECO:0000313" key="2">
    <source>
        <dbReference type="EMBL" id="GGG61308.1"/>
    </source>
</evidence>
<keyword evidence="3" id="KW-1185">Reference proteome</keyword>
<proteinExistence type="predicted"/>
<reference evidence="3" key="1">
    <citation type="journal article" date="2019" name="Int. J. Syst. Evol. Microbiol.">
        <title>The Global Catalogue of Microorganisms (GCM) 10K type strain sequencing project: providing services to taxonomists for standard genome sequencing and annotation.</title>
        <authorList>
            <consortium name="The Broad Institute Genomics Platform"/>
            <consortium name="The Broad Institute Genome Sequencing Center for Infectious Disease"/>
            <person name="Wu L."/>
            <person name="Ma J."/>
        </authorList>
    </citation>
    <scope>NUCLEOTIDE SEQUENCE [LARGE SCALE GENOMIC DNA]</scope>
    <source>
        <strain evidence="3">CGMCC 1.12990</strain>
    </source>
</reference>
<evidence type="ECO:0000313" key="3">
    <source>
        <dbReference type="Proteomes" id="UP000601361"/>
    </source>
</evidence>
<feature type="compositionally biased region" description="Basic and acidic residues" evidence="1">
    <location>
        <begin position="190"/>
        <end position="205"/>
    </location>
</feature>
<dbReference type="RefSeq" id="WP_188559793.1">
    <property type="nucleotide sequence ID" value="NZ_BMGS01000016.1"/>
</dbReference>
<evidence type="ECO:0000256" key="1">
    <source>
        <dbReference type="SAM" id="MobiDB-lite"/>
    </source>
</evidence>
<comment type="caution">
    <text evidence="2">The sequence shown here is derived from an EMBL/GenBank/DDBJ whole genome shotgun (WGS) entry which is preliminary data.</text>
</comment>
<accession>A0ABQ1X5U0</accession>
<feature type="region of interest" description="Disordered" evidence="1">
    <location>
        <begin position="189"/>
        <end position="212"/>
    </location>
</feature>
<gene>
    <name evidence="2" type="ORF">GCM10011378_41670</name>
</gene>
<dbReference type="Proteomes" id="UP000601361">
    <property type="component" value="Unassembled WGS sequence"/>
</dbReference>